<keyword evidence="5 6" id="KW-0472">Membrane</keyword>
<keyword evidence="4 6" id="KW-1133">Transmembrane helix</keyword>
<feature type="domain" description="ABC3 transporter permease C-terminal" evidence="7">
    <location>
        <begin position="303"/>
        <end position="426"/>
    </location>
</feature>
<dbReference type="Proteomes" id="UP000011758">
    <property type="component" value="Unassembled WGS sequence"/>
</dbReference>
<feature type="domain" description="MacB-like periplasmic core" evidence="8">
    <location>
        <begin position="100"/>
        <end position="269"/>
    </location>
</feature>
<comment type="subcellular location">
    <subcellularLocation>
        <location evidence="1">Cell membrane</location>
        <topology evidence="1">Multi-pass membrane protein</topology>
    </subcellularLocation>
</comment>
<dbReference type="InterPro" id="IPR050250">
    <property type="entry name" value="Macrolide_Exporter_MacB"/>
</dbReference>
<accession>M2PNF6</accession>
<evidence type="ECO:0000256" key="2">
    <source>
        <dbReference type="ARBA" id="ARBA00022475"/>
    </source>
</evidence>
<reference evidence="9 10" key="1">
    <citation type="submission" date="2013-02" db="EMBL/GenBank/DDBJ databases">
        <title>The Genome Sequence of Lactobacillus catenaformis F0143.</title>
        <authorList>
            <consortium name="The Broad Institute Genome Sequencing Platform"/>
            <person name="Earl A."/>
            <person name="Ward D."/>
            <person name="Feldgarden M."/>
            <person name="Gevers D."/>
            <person name="Izard J."/>
            <person name="Blanton J.M."/>
            <person name="Mathney J."/>
            <person name="Dewhirst F.E."/>
            <person name="Young S.K."/>
            <person name="Zeng Q."/>
            <person name="Gargeya S."/>
            <person name="Fitzgerald M."/>
            <person name="Haas B."/>
            <person name="Abouelleil A."/>
            <person name="Alvarado L."/>
            <person name="Arachchi H.M."/>
            <person name="Berlin A."/>
            <person name="Chapman S.B."/>
            <person name="Gearin G."/>
            <person name="Goldberg J."/>
            <person name="Griggs A."/>
            <person name="Gujja S."/>
            <person name="Hansen M."/>
            <person name="Heiman D."/>
            <person name="Howarth C."/>
            <person name="Larimer J."/>
            <person name="Lui A."/>
            <person name="MacDonald P.J.P."/>
            <person name="McCowen C."/>
            <person name="Montmayeur A."/>
            <person name="Murphy C."/>
            <person name="Neiman D."/>
            <person name="Pearson M."/>
            <person name="Priest M."/>
            <person name="Roberts A."/>
            <person name="Saif S."/>
            <person name="Shea T."/>
            <person name="Sisk P."/>
            <person name="Stolte C."/>
            <person name="Sykes S."/>
            <person name="Wortman J."/>
            <person name="Nusbaum C."/>
            <person name="Birren B."/>
        </authorList>
    </citation>
    <scope>NUCLEOTIDE SEQUENCE [LARGE SCALE GENOMIC DNA]</scope>
    <source>
        <strain evidence="9 10">OT 569</strain>
    </source>
</reference>
<gene>
    <name evidence="9" type="ORF">HMPREF9943_00682</name>
</gene>
<dbReference type="Pfam" id="PF02687">
    <property type="entry name" value="FtsX"/>
    <property type="match status" value="1"/>
</dbReference>
<evidence type="ECO:0000313" key="10">
    <source>
        <dbReference type="Proteomes" id="UP000011758"/>
    </source>
</evidence>
<dbReference type="EMBL" id="AGEJ01000011">
    <property type="protein sequence ID" value="EMD17119.1"/>
    <property type="molecule type" value="Genomic_DNA"/>
</dbReference>
<dbReference type="RefSeq" id="WP_004802063.1">
    <property type="nucleotide sequence ID" value="NZ_KB446647.1"/>
</dbReference>
<evidence type="ECO:0000259" key="7">
    <source>
        <dbReference type="Pfam" id="PF02687"/>
    </source>
</evidence>
<sequence length="438" mass="48225">MSIINRAYLCIFRKKVKTVILFFILTLISTALLSCYSIKSTTDDLAKKIYETSNAGFSITSKDGQSPVSLNKIKDIQKVSGIKKYSFSYDTLASLVNKKVVKTEQKVQIDNPDSRLKNLVSLKGTTETSLKNDFTSGVFKIEKGRAITSNDVRKAIIHEKLAKANGLKIGDKLKIKGISLNNSSSNNGYSQGNIVTGKEIELEIVGIFSGKKSEMNRGLSSDATENTLFTDYKSSQEVMGYSEKNYQMTSSSFFLSNPKDIDKVIENVKKTPVNWSKLALSKNSKAFDSITSSLKSFGSIITIMTLSIIIGSIVILSLVLMFWLRERIYEIGILLSIGISKLKIIAQFILEVMMISISSYIISIGLGKIASHILFKSIADGVSEGGTENVFKNIVPRLDIINIFSTYGILLLIIGLSVIGTSLVILHKKPKKILTNIS</sequence>
<keyword evidence="2" id="KW-1003">Cell membrane</keyword>
<organism evidence="9 10">
    <name type="scientific">Eggerthia catenaformis OT 569 = DSM 20559</name>
    <dbReference type="NCBI Taxonomy" id="999415"/>
    <lineage>
        <taxon>Bacteria</taxon>
        <taxon>Bacillati</taxon>
        <taxon>Bacillota</taxon>
        <taxon>Erysipelotrichia</taxon>
        <taxon>Erysipelotrichales</taxon>
        <taxon>Coprobacillaceae</taxon>
        <taxon>Eggerthia</taxon>
    </lineage>
</organism>
<evidence type="ECO:0000256" key="5">
    <source>
        <dbReference type="ARBA" id="ARBA00023136"/>
    </source>
</evidence>
<dbReference type="STRING" id="999415.HMPREF9943_00682"/>
<dbReference type="eggNOG" id="COG0577">
    <property type="taxonomic scope" value="Bacteria"/>
</dbReference>
<dbReference type="InterPro" id="IPR025857">
    <property type="entry name" value="MacB_PCD"/>
</dbReference>
<proteinExistence type="predicted"/>
<evidence type="ECO:0000256" key="6">
    <source>
        <dbReference type="SAM" id="Phobius"/>
    </source>
</evidence>
<comment type="caution">
    <text evidence="9">The sequence shown here is derived from an EMBL/GenBank/DDBJ whole genome shotgun (WGS) entry which is preliminary data.</text>
</comment>
<dbReference type="PROSITE" id="PS51257">
    <property type="entry name" value="PROKAR_LIPOPROTEIN"/>
    <property type="match status" value="1"/>
</dbReference>
<dbReference type="BioCyc" id="ECAT999415-HMP:GTTI-703-MONOMER"/>
<evidence type="ECO:0000256" key="4">
    <source>
        <dbReference type="ARBA" id="ARBA00022989"/>
    </source>
</evidence>
<dbReference type="PANTHER" id="PTHR30572">
    <property type="entry name" value="MEMBRANE COMPONENT OF TRANSPORTER-RELATED"/>
    <property type="match status" value="1"/>
</dbReference>
<feature type="transmembrane region" description="Helical" evidence="6">
    <location>
        <begin position="297"/>
        <end position="324"/>
    </location>
</feature>
<dbReference type="GO" id="GO:0022857">
    <property type="term" value="F:transmembrane transporter activity"/>
    <property type="evidence" value="ECO:0007669"/>
    <property type="project" value="TreeGrafter"/>
</dbReference>
<evidence type="ECO:0000259" key="8">
    <source>
        <dbReference type="Pfam" id="PF12704"/>
    </source>
</evidence>
<protein>
    <submittedName>
        <fullName evidence="9">Uncharacterized protein</fullName>
    </submittedName>
</protein>
<dbReference type="AlphaFoldDB" id="M2PNF6"/>
<dbReference type="GO" id="GO:0005886">
    <property type="term" value="C:plasma membrane"/>
    <property type="evidence" value="ECO:0007669"/>
    <property type="project" value="UniProtKB-SubCell"/>
</dbReference>
<dbReference type="PANTHER" id="PTHR30572:SF9">
    <property type="entry name" value="ABC TRANSPORTER PERMEASE PROTEIN"/>
    <property type="match status" value="1"/>
</dbReference>
<dbReference type="PATRIC" id="fig|999415.3.peg.684"/>
<dbReference type="InterPro" id="IPR003838">
    <property type="entry name" value="ABC3_permease_C"/>
</dbReference>
<keyword evidence="10" id="KW-1185">Reference proteome</keyword>
<evidence type="ECO:0000313" key="9">
    <source>
        <dbReference type="EMBL" id="EMD17119.1"/>
    </source>
</evidence>
<evidence type="ECO:0000256" key="3">
    <source>
        <dbReference type="ARBA" id="ARBA00022692"/>
    </source>
</evidence>
<keyword evidence="3 6" id="KW-0812">Transmembrane</keyword>
<feature type="transmembrane region" description="Helical" evidence="6">
    <location>
        <begin position="400"/>
        <end position="426"/>
    </location>
</feature>
<feature type="transmembrane region" description="Helical" evidence="6">
    <location>
        <begin position="344"/>
        <end position="366"/>
    </location>
</feature>
<name>M2PNF6_9FIRM</name>
<dbReference type="Pfam" id="PF12704">
    <property type="entry name" value="MacB_PCD"/>
    <property type="match status" value="1"/>
</dbReference>
<evidence type="ECO:0000256" key="1">
    <source>
        <dbReference type="ARBA" id="ARBA00004651"/>
    </source>
</evidence>
<dbReference type="OrthoDB" id="9812886at2"/>